<dbReference type="PANTHER" id="PTHR37610">
    <property type="entry name" value="CCHC-TYPE DOMAIN-CONTAINING PROTEIN"/>
    <property type="match status" value="1"/>
</dbReference>
<sequence>MAIPPPPPVTQRQIAVNNVNDPLYIASSDHPGMVLTNTPFNGTNFHGWSRIVKMALGAKLKLGFIDGSCNRPSVDNVDEQRHDVKRACTHCNQEGHTVDQCFEKISYPDWYKGKMAKKSSKPAAHSSGFDEHFLMDIDWVNDTGASDHMTPNISLFISTKALKKPIIVHLPDGTSKTVTIVEALKKPIIVHLPDGTSKIVTIIGKVQLTPNLILTDVFYHPEFQLNLLSVGKLIQTNNLTAHFYPNDFSIRIDGYRKDGDGDGKSQFLRCVKASANSDVKYSFTSAQDGEPLQDDVRLCFWANASQGKLKITVKDMFNLNTPLPPDFNTSTPIIHNSSVLNTPDLTTHDPPDLNVSTQIPSATIPNDNGPTQSRRSTRQPAKPSWLKDSVTPHRPNAVSTV</sequence>
<proteinExistence type="predicted"/>
<protein>
    <submittedName>
        <fullName evidence="3">Sulfotransferase 16</fullName>
    </submittedName>
</protein>
<evidence type="ECO:0000313" key="4">
    <source>
        <dbReference type="Proteomes" id="UP001151760"/>
    </source>
</evidence>
<evidence type="ECO:0000259" key="2">
    <source>
        <dbReference type="Pfam" id="PF14244"/>
    </source>
</evidence>
<dbReference type="EMBL" id="BQNB010016178">
    <property type="protein sequence ID" value="GJT48729.1"/>
    <property type="molecule type" value="Genomic_DNA"/>
</dbReference>
<dbReference type="Pfam" id="PF14244">
    <property type="entry name" value="Retrotran_gag_3"/>
    <property type="match status" value="1"/>
</dbReference>
<gene>
    <name evidence="3" type="ORF">Tco_0974886</name>
</gene>
<evidence type="ECO:0000256" key="1">
    <source>
        <dbReference type="SAM" id="MobiDB-lite"/>
    </source>
</evidence>
<comment type="caution">
    <text evidence="3">The sequence shown here is derived from an EMBL/GenBank/DDBJ whole genome shotgun (WGS) entry which is preliminary data.</text>
</comment>
<reference evidence="3" key="1">
    <citation type="journal article" date="2022" name="Int. J. Mol. Sci.">
        <title>Draft Genome of Tanacetum Coccineum: Genomic Comparison of Closely Related Tanacetum-Family Plants.</title>
        <authorList>
            <person name="Yamashiro T."/>
            <person name="Shiraishi A."/>
            <person name="Nakayama K."/>
            <person name="Satake H."/>
        </authorList>
    </citation>
    <scope>NUCLEOTIDE SEQUENCE</scope>
</reference>
<keyword evidence="4" id="KW-1185">Reference proteome</keyword>
<organism evidence="3 4">
    <name type="scientific">Tanacetum coccineum</name>
    <dbReference type="NCBI Taxonomy" id="301880"/>
    <lineage>
        <taxon>Eukaryota</taxon>
        <taxon>Viridiplantae</taxon>
        <taxon>Streptophyta</taxon>
        <taxon>Embryophyta</taxon>
        <taxon>Tracheophyta</taxon>
        <taxon>Spermatophyta</taxon>
        <taxon>Magnoliopsida</taxon>
        <taxon>eudicotyledons</taxon>
        <taxon>Gunneridae</taxon>
        <taxon>Pentapetalae</taxon>
        <taxon>asterids</taxon>
        <taxon>campanulids</taxon>
        <taxon>Asterales</taxon>
        <taxon>Asteraceae</taxon>
        <taxon>Asteroideae</taxon>
        <taxon>Anthemideae</taxon>
        <taxon>Anthemidinae</taxon>
        <taxon>Tanacetum</taxon>
    </lineage>
</organism>
<reference evidence="3" key="2">
    <citation type="submission" date="2022-01" db="EMBL/GenBank/DDBJ databases">
        <authorList>
            <person name="Yamashiro T."/>
            <person name="Shiraishi A."/>
            <person name="Satake H."/>
            <person name="Nakayama K."/>
        </authorList>
    </citation>
    <scope>NUCLEOTIDE SEQUENCE</scope>
</reference>
<feature type="compositionally biased region" description="Polar residues" evidence="1">
    <location>
        <begin position="354"/>
        <end position="374"/>
    </location>
</feature>
<dbReference type="InterPro" id="IPR029472">
    <property type="entry name" value="Copia-like_N"/>
</dbReference>
<evidence type="ECO:0000313" key="3">
    <source>
        <dbReference type="EMBL" id="GJT48729.1"/>
    </source>
</evidence>
<feature type="region of interest" description="Disordered" evidence="1">
    <location>
        <begin position="340"/>
        <end position="401"/>
    </location>
</feature>
<accession>A0ABQ5ECU7</accession>
<dbReference type="Proteomes" id="UP001151760">
    <property type="component" value="Unassembled WGS sequence"/>
</dbReference>
<name>A0ABQ5ECU7_9ASTR</name>
<feature type="domain" description="Retrotransposon Copia-like N-terminal" evidence="2">
    <location>
        <begin position="27"/>
        <end position="72"/>
    </location>
</feature>
<dbReference type="PANTHER" id="PTHR37610:SF40">
    <property type="entry name" value="OS01G0909600 PROTEIN"/>
    <property type="match status" value="1"/>
</dbReference>